<proteinExistence type="predicted"/>
<sequence length="82" mass="9244">MTWKQRCATKACCDRGLLPYHAISAELESGAFEAVPLADRALRQTVVLATSSQRPFMESARRVAQMIPRIADALIREGLWRR</sequence>
<name>Q46TS0_CUPPJ</name>
<protein>
    <recommendedName>
        <fullName evidence="2">Transcriptional regulator, LysR family</fullName>
    </recommendedName>
</protein>
<reference evidence="1" key="1">
    <citation type="submission" date="2005-08" db="EMBL/GenBank/DDBJ databases">
        <title>Complete sequence of chromosome 2 of Ralstonia eutropha JMP134.</title>
        <authorList>
            <person name="Copeland A."/>
            <person name="Lucas S."/>
            <person name="Lapidus A."/>
            <person name="Barry K."/>
            <person name="Detter J.C."/>
            <person name="Glavina T."/>
            <person name="Hammon N."/>
            <person name="Israni S."/>
            <person name="Pitluck S."/>
            <person name="Goltsman E."/>
            <person name="Martinez M."/>
            <person name="Schmutz J."/>
            <person name="Larimer F."/>
            <person name="Land M."/>
            <person name="Lykidis A."/>
            <person name="Richardson P."/>
        </authorList>
    </citation>
    <scope>NUCLEOTIDE SEQUENCE [LARGE SCALE GENOMIC DNA]</scope>
    <source>
        <strain evidence="1">JMP134</strain>
    </source>
</reference>
<dbReference type="KEGG" id="reu:Reut_B4108"/>
<gene>
    <name evidence="1" type="ordered locus">Reut_B4108</name>
</gene>
<organism evidence="1">
    <name type="scientific">Cupriavidus pinatubonensis (strain JMP 134 / LMG 1197)</name>
    <name type="common">Cupriavidus necator (strain JMP 134)</name>
    <dbReference type="NCBI Taxonomy" id="264198"/>
    <lineage>
        <taxon>Bacteria</taxon>
        <taxon>Pseudomonadati</taxon>
        <taxon>Pseudomonadota</taxon>
        <taxon>Betaproteobacteria</taxon>
        <taxon>Burkholderiales</taxon>
        <taxon>Burkholderiaceae</taxon>
        <taxon>Cupriavidus</taxon>
    </lineage>
</organism>
<evidence type="ECO:0000313" key="1">
    <source>
        <dbReference type="EMBL" id="AAZ63464.1"/>
    </source>
</evidence>
<dbReference type="EMBL" id="CP000091">
    <property type="protein sequence ID" value="AAZ63464.1"/>
    <property type="molecule type" value="Genomic_DNA"/>
</dbReference>
<evidence type="ECO:0008006" key="2">
    <source>
        <dbReference type="Google" id="ProtNLM"/>
    </source>
</evidence>
<dbReference type="HOGENOM" id="CLU_2552556_0_0_4"/>
<accession>Q46TS0</accession>
<dbReference type="OrthoDB" id="8587114at2"/>
<dbReference type="AlphaFoldDB" id="Q46TS0"/>